<name>A0ABQ9GPB9_9NEOP</name>
<accession>A0ABQ9GPB9</accession>
<organism evidence="1 2">
    <name type="scientific">Dryococelus australis</name>
    <dbReference type="NCBI Taxonomy" id="614101"/>
    <lineage>
        <taxon>Eukaryota</taxon>
        <taxon>Metazoa</taxon>
        <taxon>Ecdysozoa</taxon>
        <taxon>Arthropoda</taxon>
        <taxon>Hexapoda</taxon>
        <taxon>Insecta</taxon>
        <taxon>Pterygota</taxon>
        <taxon>Neoptera</taxon>
        <taxon>Polyneoptera</taxon>
        <taxon>Phasmatodea</taxon>
        <taxon>Verophasmatodea</taxon>
        <taxon>Anareolatae</taxon>
        <taxon>Phasmatidae</taxon>
        <taxon>Eurycanthinae</taxon>
        <taxon>Dryococelus</taxon>
    </lineage>
</organism>
<gene>
    <name evidence="1" type="ORF">PR048_024711</name>
</gene>
<comment type="caution">
    <text evidence="1">The sequence shown here is derived from an EMBL/GenBank/DDBJ whole genome shotgun (WGS) entry which is preliminary data.</text>
</comment>
<dbReference type="Proteomes" id="UP001159363">
    <property type="component" value="Chromosome 9"/>
</dbReference>
<protein>
    <submittedName>
        <fullName evidence="1">Uncharacterized protein</fullName>
    </submittedName>
</protein>
<reference evidence="1 2" key="1">
    <citation type="submission" date="2023-02" db="EMBL/GenBank/DDBJ databases">
        <title>LHISI_Scaffold_Assembly.</title>
        <authorList>
            <person name="Stuart O.P."/>
            <person name="Cleave R."/>
            <person name="Magrath M.J.L."/>
            <person name="Mikheyev A.S."/>
        </authorList>
    </citation>
    <scope>NUCLEOTIDE SEQUENCE [LARGE SCALE GENOMIC DNA]</scope>
    <source>
        <strain evidence="1">Daus_M_001</strain>
        <tissue evidence="1">Leg muscle</tissue>
    </source>
</reference>
<dbReference type="EMBL" id="JARBHB010000010">
    <property type="protein sequence ID" value="KAJ8873875.1"/>
    <property type="molecule type" value="Genomic_DNA"/>
</dbReference>
<evidence type="ECO:0000313" key="1">
    <source>
        <dbReference type="EMBL" id="KAJ8873875.1"/>
    </source>
</evidence>
<evidence type="ECO:0000313" key="2">
    <source>
        <dbReference type="Proteomes" id="UP001159363"/>
    </source>
</evidence>
<proteinExistence type="predicted"/>
<keyword evidence="2" id="KW-1185">Reference proteome</keyword>
<sequence length="187" mass="20933">MGLNSRPLAFRRPSAPSERVIRLRLLDEYVVFLSVSSDCVLSVVFSESRERFLTTNSEWLEENVSLPDIVTEVSLPGTCSGSAVIPHNHFESSSIKTKRRPIQQLLEKSSQEELSMATEVQLRKSGKRDSAAIVKELCVYSPRRCTNLKKAQKCLETSKPVGLSEDYSLALIVVANLSTNQSYVIRQ</sequence>